<proteinExistence type="predicted"/>
<dbReference type="InterPro" id="IPR037171">
    <property type="entry name" value="NagB/RpiA_transferase-like"/>
</dbReference>
<dbReference type="Gene3D" id="3.40.50.10420">
    <property type="entry name" value="NagB/RpiA/CoA transferase-like"/>
    <property type="match status" value="1"/>
</dbReference>
<comment type="caution">
    <text evidence="3">The sequence shown here is derived from an EMBL/GenBank/DDBJ whole genome shotgun (WGS) entry which is preliminary data.</text>
</comment>
<dbReference type="Pfam" id="PF01812">
    <property type="entry name" value="5-FTHF_cyc-lig"/>
    <property type="match status" value="1"/>
</dbReference>
<name>A0A7C4JLL8_STAMA</name>
<dbReference type="GO" id="GO:0005737">
    <property type="term" value="C:cytoplasm"/>
    <property type="evidence" value="ECO:0007669"/>
    <property type="project" value="TreeGrafter"/>
</dbReference>
<evidence type="ECO:0000256" key="1">
    <source>
        <dbReference type="ARBA" id="ARBA00022884"/>
    </source>
</evidence>
<dbReference type="GO" id="GO:0016874">
    <property type="term" value="F:ligase activity"/>
    <property type="evidence" value="ECO:0007669"/>
    <property type="project" value="UniProtKB-KW"/>
</dbReference>
<organism evidence="3">
    <name type="scientific">Staphylothermus marinus</name>
    <dbReference type="NCBI Taxonomy" id="2280"/>
    <lineage>
        <taxon>Archaea</taxon>
        <taxon>Thermoproteota</taxon>
        <taxon>Thermoprotei</taxon>
        <taxon>Desulfurococcales</taxon>
        <taxon>Desulfurococcaceae</taxon>
        <taxon>Staphylothermus</taxon>
    </lineage>
</organism>
<accession>A0A7C4JLL8</accession>
<gene>
    <name evidence="2" type="ORF">ENU09_00920</name>
    <name evidence="3" type="ORF">ENU20_01615</name>
</gene>
<sequence length="242" mass="27793">MDRIKRDKLRIREYIWRILEEKGVAKFPKPIYGRIPNFIGAEKAAEKLFQTRIWFNASVVKVNPDSPQKPVRYRALLDGKIVVSATPKLRKGFVILDPNVIPPRLYSYASTINGFFKYGKIIKLTEIPTIDLVVTGSVAVDLEGRRLGKGGGYGDLEYGILREIGVVDENTPVATTVHDLQIVDYVPVEKHDLLIDYIFTPTRAYEVQKSRLKPRGIYWDIIGDRKELNVVRELLELKERKR</sequence>
<dbReference type="EMBL" id="DTBE01000027">
    <property type="protein sequence ID" value="HGQ59280.1"/>
    <property type="molecule type" value="Genomic_DNA"/>
</dbReference>
<dbReference type="EMBL" id="DTBP01000013">
    <property type="protein sequence ID" value="HGQ73762.1"/>
    <property type="molecule type" value="Genomic_DNA"/>
</dbReference>
<dbReference type="InterPro" id="IPR002698">
    <property type="entry name" value="FTHF_cligase"/>
</dbReference>
<keyword evidence="1" id="KW-0694">RNA-binding</keyword>
<dbReference type="FunFam" id="3.40.50.10420:FF:000001">
    <property type="entry name" value="Methenyltetrahydrofolate synthase domain-containing protein"/>
    <property type="match status" value="1"/>
</dbReference>
<dbReference type="SUPFAM" id="SSF100950">
    <property type="entry name" value="NagB/RpiA/CoA transferase-like"/>
    <property type="match status" value="1"/>
</dbReference>
<dbReference type="GO" id="GO:0003723">
    <property type="term" value="F:RNA binding"/>
    <property type="evidence" value="ECO:0007669"/>
    <property type="project" value="UniProtKB-KW"/>
</dbReference>
<dbReference type="InterPro" id="IPR024185">
    <property type="entry name" value="FTHF_cligase-like_sf"/>
</dbReference>
<reference evidence="3" key="1">
    <citation type="journal article" date="2020" name="mSystems">
        <title>Genome- and Community-Level Interaction Insights into Carbon Utilization and Element Cycling Functions of Hydrothermarchaeota in Hydrothermal Sediment.</title>
        <authorList>
            <person name="Zhou Z."/>
            <person name="Liu Y."/>
            <person name="Xu W."/>
            <person name="Pan J."/>
            <person name="Luo Z.H."/>
            <person name="Li M."/>
        </authorList>
    </citation>
    <scope>NUCLEOTIDE SEQUENCE [LARGE SCALE GENOMIC DNA]</scope>
    <source>
        <strain evidence="2">SpSt-638</strain>
        <strain evidence="3">SpSt-648</strain>
    </source>
</reference>
<evidence type="ECO:0000313" key="3">
    <source>
        <dbReference type="EMBL" id="HGQ73762.1"/>
    </source>
</evidence>
<dbReference type="AlphaFoldDB" id="A0A7C4JLL8"/>
<dbReference type="PANTHER" id="PTHR13017:SF0">
    <property type="entry name" value="METHENYLTETRAHYDROFOLATE SYNTHASE DOMAIN-CONTAINING PROTEIN"/>
    <property type="match status" value="1"/>
</dbReference>
<protein>
    <submittedName>
        <fullName evidence="3">5-formyltetrahydrofolate cyclo-ligase</fullName>
    </submittedName>
</protein>
<keyword evidence="3" id="KW-0436">Ligase</keyword>
<evidence type="ECO:0000313" key="2">
    <source>
        <dbReference type="EMBL" id="HGQ59280.1"/>
    </source>
</evidence>
<dbReference type="PANTHER" id="PTHR13017">
    <property type="entry name" value="5-FORMYLTETRAHYDROFOLATE CYCLO-LIGASE-RELATED"/>
    <property type="match status" value="1"/>
</dbReference>